<dbReference type="PANTHER" id="PTHR43809:SF1">
    <property type="entry name" value="NITRITE REDUCTASE (NADH) LARGE SUBUNIT"/>
    <property type="match status" value="1"/>
</dbReference>
<feature type="domain" description="FAD/NAD(P)-binding" evidence="15">
    <location>
        <begin position="5"/>
        <end position="283"/>
    </location>
</feature>
<evidence type="ECO:0000259" key="14">
    <source>
        <dbReference type="Pfam" id="PF04324"/>
    </source>
</evidence>
<dbReference type="Gene3D" id="3.30.390.30">
    <property type="match status" value="1"/>
</dbReference>
<keyword evidence="11" id="KW-0534">Nitrate assimilation</keyword>
<proteinExistence type="inferred from homology"/>
<dbReference type="Pfam" id="PF18267">
    <property type="entry name" value="Rubredoxin_C"/>
    <property type="match status" value="1"/>
</dbReference>
<dbReference type="PANTHER" id="PTHR43809">
    <property type="entry name" value="NITRITE REDUCTASE (NADH) LARGE SUBUNIT"/>
    <property type="match status" value="1"/>
</dbReference>
<keyword evidence="9 12" id="KW-0408">Iron</keyword>
<evidence type="ECO:0000256" key="6">
    <source>
        <dbReference type="ARBA" id="ARBA00022723"/>
    </source>
</evidence>
<dbReference type="Pfam" id="PF07992">
    <property type="entry name" value="Pyr_redox_2"/>
    <property type="match status" value="1"/>
</dbReference>
<keyword evidence="10 12" id="KW-0411">Iron-sulfur</keyword>
<dbReference type="InterPro" id="IPR012744">
    <property type="entry name" value="Nitri_red_NirB"/>
</dbReference>
<evidence type="ECO:0000256" key="9">
    <source>
        <dbReference type="ARBA" id="ARBA00023004"/>
    </source>
</evidence>
<sequence length="784" mass="87678">MHKQRLVLVGNGMAGLRCIENILKEDDTLYDITIFGTEPHANYSRIMLSSVLQGDTTFDDITINDWNWYKENKITLYTNETVIDINKDKKTIKTDKNHEVNYDKLILATGSDPIILPLPGIDKEGVLSFRTIQDCQAMMEASRHYQKAVVIGGGLLGLEAARGLLNLGMKVDVVHLADFLMNKQLDPTAATMLQTELENQGMHFLLEKVSKEIVGEKRVEGLRFSDGSIVETDLVVMAVGVKPNIKLAKEAGIDTNRGILVNDFLETKVEDIYAVGECAEHNEMVYGLVKPLYEQGVVLAKYLCNKLTAGYEGSTLSTQLKISGVDVFSVGDFTKNEETKAIQYHDEIASTYKKVFFKDNKVVGAVLFGDTSEASRILDVIVKKKFIPDDKKQVLLQPQDISTSYAATLPRADYVCTCNSVSKGAIIDCVLKKNLTTVQEVKTCTKASSSCGGCKPVVSELLTFIQSDHFHETSAPTNFCGCTDLSENEMVAAIQKYKLTSTHEVMQKLEWKDLDGCEKCLPALEYYIGMIYPEYDKHQATLYVNEKMNALVGEDETYSVVPQLYGGLVETDHLQKIVEVARKYNITTLSLSSDQRLHLSRIAKADFLSFCKDLDMPLHSVSANMVQSVKTTNSNQYCSCDKEPAIALASMLERKTEFIKVPYRIRMGVSACLHNGAGSTTKDIGAIKINRGWEVYIGGSSGRNVRTGQLLTVASTAEEVLQLTLGFIQYYRESAHYLERTWEWINRVSMVHLREVLFNEELLHYLVESLKKDSNQRMHVVVKS</sequence>
<dbReference type="NCBIfam" id="TIGR02374">
    <property type="entry name" value="nitri_red_nirB"/>
    <property type="match status" value="1"/>
</dbReference>
<dbReference type="InterPro" id="IPR036136">
    <property type="entry name" value="Nit/Sulf_reduc_fer-like_dom_sf"/>
</dbReference>
<dbReference type="EMBL" id="QPJJ01000015">
    <property type="protein sequence ID" value="RCW63893.1"/>
    <property type="molecule type" value="Genomic_DNA"/>
</dbReference>
<feature type="domain" description="BFD-like [2Fe-2S]-binding" evidence="14">
    <location>
        <begin position="414"/>
        <end position="462"/>
    </location>
</feature>
<keyword evidence="6 12" id="KW-0479">Metal-binding</keyword>
<comment type="caution">
    <text evidence="17">The sequence shown here is derived from an EMBL/GenBank/DDBJ whole genome shotgun (WGS) entry which is preliminary data.</text>
</comment>
<evidence type="ECO:0000256" key="3">
    <source>
        <dbReference type="ARBA" id="ARBA00010429"/>
    </source>
</evidence>
<dbReference type="GO" id="GO:0042128">
    <property type="term" value="P:nitrate assimilation"/>
    <property type="evidence" value="ECO:0007669"/>
    <property type="project" value="UniProtKB-UniRule"/>
</dbReference>
<accession>A0A368X7G3</accession>
<feature type="binding site" evidence="12">
    <location>
        <position position="638"/>
    </location>
    <ligand>
        <name>[4Fe-4S] cluster</name>
        <dbReference type="ChEBI" id="CHEBI:49883"/>
    </ligand>
</feature>
<dbReference type="AlphaFoldDB" id="A0A368X7G3"/>
<dbReference type="GO" id="GO:0050661">
    <property type="term" value="F:NADP binding"/>
    <property type="evidence" value="ECO:0007669"/>
    <property type="project" value="UniProtKB-UniRule"/>
</dbReference>
<dbReference type="Pfam" id="PF01077">
    <property type="entry name" value="NIR_SIR"/>
    <property type="match status" value="1"/>
</dbReference>
<dbReference type="Proteomes" id="UP000252585">
    <property type="component" value="Unassembled WGS sequence"/>
</dbReference>
<dbReference type="GO" id="GO:0098809">
    <property type="term" value="F:nitrite reductase activity"/>
    <property type="evidence" value="ECO:0007669"/>
    <property type="project" value="InterPro"/>
</dbReference>
<dbReference type="CDD" id="cd19943">
    <property type="entry name" value="NirB_Fer2_BFD-like_1"/>
    <property type="match status" value="1"/>
</dbReference>
<comment type="cofactor">
    <cofactor evidence="1 11">
        <name>FAD</name>
        <dbReference type="ChEBI" id="CHEBI:57692"/>
    </cofactor>
</comment>
<evidence type="ECO:0000256" key="5">
    <source>
        <dbReference type="ARBA" id="ARBA00022630"/>
    </source>
</evidence>
<dbReference type="PRINTS" id="PR00368">
    <property type="entry name" value="FADPNR"/>
</dbReference>
<dbReference type="InterPro" id="IPR036188">
    <property type="entry name" value="FAD/NAD-bd_sf"/>
</dbReference>
<evidence type="ECO:0000256" key="11">
    <source>
        <dbReference type="PIRNR" id="PIRNR037149"/>
    </source>
</evidence>
<dbReference type="RefSeq" id="WP_114354033.1">
    <property type="nucleotide sequence ID" value="NZ_QPJJ01000015.1"/>
</dbReference>
<comment type="cofactor">
    <cofactor evidence="12">
        <name>[4Fe-4S] cluster</name>
        <dbReference type="ChEBI" id="CHEBI:49883"/>
    </cofactor>
    <text evidence="12">Binds 1 [4Fe-4S] cluster per subunit.</text>
</comment>
<dbReference type="InterPro" id="IPR041854">
    <property type="entry name" value="BFD-like_2Fe2S-bd_dom_sf"/>
</dbReference>
<name>A0A368X7G3_9BACI</name>
<dbReference type="OrthoDB" id="9802028at2"/>
<keyword evidence="12" id="KW-0004">4Fe-4S</keyword>
<feature type="binding site" evidence="12">
    <location>
        <position position="672"/>
    </location>
    <ligand>
        <name>[4Fe-4S] cluster</name>
        <dbReference type="ChEBI" id="CHEBI:49883"/>
    </ligand>
</feature>
<reference evidence="17 18" key="1">
    <citation type="submission" date="2018-07" db="EMBL/GenBank/DDBJ databases">
        <title>Genomic Encyclopedia of Type Strains, Phase IV (KMG-IV): sequencing the most valuable type-strain genomes for metagenomic binning, comparative biology and taxonomic classification.</title>
        <authorList>
            <person name="Goeker M."/>
        </authorList>
    </citation>
    <scope>NUCLEOTIDE SEQUENCE [LARGE SCALE GENOMIC DNA]</scope>
    <source>
        <strain evidence="17 18">DSM 27696</strain>
    </source>
</reference>
<feature type="domain" description="Nitrite/sulphite reductase 4Fe-4S" evidence="13">
    <location>
        <begin position="646"/>
        <end position="761"/>
    </location>
</feature>
<dbReference type="InterPro" id="IPR041575">
    <property type="entry name" value="Rubredoxin_C"/>
</dbReference>
<dbReference type="PIRSF" id="PIRSF037149">
    <property type="entry name" value="NirB"/>
    <property type="match status" value="1"/>
</dbReference>
<dbReference type="PRINTS" id="PR00411">
    <property type="entry name" value="PNDRDTASEI"/>
</dbReference>
<dbReference type="Gene3D" id="1.10.10.1100">
    <property type="entry name" value="BFD-like [2Fe-2S]-binding domain"/>
    <property type="match status" value="1"/>
</dbReference>
<evidence type="ECO:0000256" key="2">
    <source>
        <dbReference type="ARBA" id="ARBA00005096"/>
    </source>
</evidence>
<protein>
    <submittedName>
        <fullName evidence="17">Nitrite reductase (NADH) large subunit</fullName>
    </submittedName>
</protein>
<dbReference type="Pfam" id="PF04324">
    <property type="entry name" value="Fer2_BFD"/>
    <property type="match status" value="2"/>
</dbReference>
<evidence type="ECO:0000313" key="18">
    <source>
        <dbReference type="Proteomes" id="UP000252585"/>
    </source>
</evidence>
<comment type="cofactor">
    <cofactor evidence="12">
        <name>siroheme</name>
        <dbReference type="ChEBI" id="CHEBI:60052"/>
    </cofactor>
    <text evidence="12">Binds 1 siroheme per subunit.</text>
</comment>
<evidence type="ECO:0000256" key="4">
    <source>
        <dbReference type="ARBA" id="ARBA00022617"/>
    </source>
</evidence>
<dbReference type="InterPro" id="IPR023753">
    <property type="entry name" value="FAD/NAD-binding_dom"/>
</dbReference>
<dbReference type="InterPro" id="IPR052034">
    <property type="entry name" value="NasD-like"/>
</dbReference>
<evidence type="ECO:0000256" key="12">
    <source>
        <dbReference type="PIRSR" id="PIRSR037149-1"/>
    </source>
</evidence>
<dbReference type="GO" id="GO:0020037">
    <property type="term" value="F:heme binding"/>
    <property type="evidence" value="ECO:0007669"/>
    <property type="project" value="InterPro"/>
</dbReference>
<dbReference type="SUPFAM" id="SSF55124">
    <property type="entry name" value="Nitrite/Sulfite reductase N-terminal domain-like"/>
    <property type="match status" value="1"/>
</dbReference>
<dbReference type="FunFam" id="3.50.50.60:FF:000033">
    <property type="entry name" value="Nitrite reductase [NAD(P)H], large subunit"/>
    <property type="match status" value="1"/>
</dbReference>
<evidence type="ECO:0000259" key="15">
    <source>
        <dbReference type="Pfam" id="PF07992"/>
    </source>
</evidence>
<evidence type="ECO:0000259" key="13">
    <source>
        <dbReference type="Pfam" id="PF01077"/>
    </source>
</evidence>
<keyword evidence="5 11" id="KW-0285">Flavoprotein</keyword>
<organism evidence="17 18">
    <name type="scientific">Saliterribacillus persicus</name>
    <dbReference type="NCBI Taxonomy" id="930114"/>
    <lineage>
        <taxon>Bacteria</taxon>
        <taxon>Bacillati</taxon>
        <taxon>Bacillota</taxon>
        <taxon>Bacilli</taxon>
        <taxon>Bacillales</taxon>
        <taxon>Bacillaceae</taxon>
        <taxon>Saliterribacillus</taxon>
    </lineage>
</organism>
<evidence type="ECO:0000313" key="17">
    <source>
        <dbReference type="EMBL" id="RCW63893.1"/>
    </source>
</evidence>
<dbReference type="InterPro" id="IPR045854">
    <property type="entry name" value="NO2/SO3_Rdtase_4Fe4S_sf"/>
</dbReference>
<dbReference type="SUPFAM" id="SSF51905">
    <property type="entry name" value="FAD/NAD(P)-binding domain"/>
    <property type="match status" value="2"/>
</dbReference>
<dbReference type="InterPro" id="IPR017121">
    <property type="entry name" value="Nitrite_Rdtase_lsu"/>
</dbReference>
<keyword evidence="7 11" id="KW-0274">FAD</keyword>
<keyword evidence="18" id="KW-1185">Reference proteome</keyword>
<keyword evidence="4 12" id="KW-0349">Heme</keyword>
<evidence type="ECO:0000256" key="8">
    <source>
        <dbReference type="ARBA" id="ARBA00023002"/>
    </source>
</evidence>
<comment type="pathway">
    <text evidence="2">Nitrogen metabolism; nitrate reduction (assimilation).</text>
</comment>
<dbReference type="InterPro" id="IPR016156">
    <property type="entry name" value="FAD/NAD-linked_Rdtase_dimer_sf"/>
</dbReference>
<dbReference type="InterPro" id="IPR006067">
    <property type="entry name" value="NO2/SO3_Rdtase_4Fe4S_dom"/>
</dbReference>
<dbReference type="GO" id="GO:0046872">
    <property type="term" value="F:metal ion binding"/>
    <property type="evidence" value="ECO:0007669"/>
    <property type="project" value="UniProtKB-KW"/>
</dbReference>
<dbReference type="Gene3D" id="3.30.413.10">
    <property type="entry name" value="Sulfite Reductase Hemoprotein, domain 1"/>
    <property type="match status" value="1"/>
</dbReference>
<dbReference type="GO" id="GO:0050660">
    <property type="term" value="F:flavin adenine dinucleotide binding"/>
    <property type="evidence" value="ECO:0007669"/>
    <property type="project" value="UniProtKB-UniRule"/>
</dbReference>
<feature type="domain" description="NADH-rubredoxin oxidoreductase C-terminal" evidence="16">
    <location>
        <begin position="317"/>
        <end position="384"/>
    </location>
</feature>
<dbReference type="GO" id="GO:0051539">
    <property type="term" value="F:4 iron, 4 sulfur cluster binding"/>
    <property type="evidence" value="ECO:0007669"/>
    <property type="project" value="UniProtKB-KW"/>
</dbReference>
<dbReference type="CDD" id="cd19944">
    <property type="entry name" value="NirB_Fer2_BFD-like_2"/>
    <property type="match status" value="1"/>
</dbReference>
<dbReference type="InterPro" id="IPR007419">
    <property type="entry name" value="BFD-like_2Fe2S-bd_dom"/>
</dbReference>
<dbReference type="Gene3D" id="3.50.50.60">
    <property type="entry name" value="FAD/NAD(P)-binding domain"/>
    <property type="match status" value="2"/>
</dbReference>
<evidence type="ECO:0000256" key="7">
    <source>
        <dbReference type="ARBA" id="ARBA00022827"/>
    </source>
</evidence>
<evidence type="ECO:0000256" key="1">
    <source>
        <dbReference type="ARBA" id="ARBA00001974"/>
    </source>
</evidence>
<gene>
    <name evidence="17" type="ORF">DFR57_11518</name>
</gene>
<evidence type="ECO:0000259" key="16">
    <source>
        <dbReference type="Pfam" id="PF18267"/>
    </source>
</evidence>
<comment type="similarity">
    <text evidence="3">Belongs to the nitrite and sulfite reductase 4Fe-4S domain family.</text>
</comment>
<dbReference type="SUPFAM" id="SSF56014">
    <property type="entry name" value="Nitrite and sulphite reductase 4Fe-4S domain-like"/>
    <property type="match status" value="1"/>
</dbReference>
<keyword evidence="8" id="KW-0560">Oxidoreductase</keyword>
<feature type="domain" description="BFD-like [2Fe-2S]-binding" evidence="14">
    <location>
        <begin position="480"/>
        <end position="528"/>
    </location>
</feature>
<evidence type="ECO:0000256" key="10">
    <source>
        <dbReference type="ARBA" id="ARBA00023014"/>
    </source>
</evidence>